<dbReference type="Proteomes" id="UP000807469">
    <property type="component" value="Unassembled WGS sequence"/>
</dbReference>
<gene>
    <name evidence="4" type="ORF">BDN70DRAFT_881333</name>
</gene>
<dbReference type="Pfam" id="PF00106">
    <property type="entry name" value="adh_short"/>
    <property type="match status" value="1"/>
</dbReference>
<proteinExistence type="inferred from homology"/>
<comment type="similarity">
    <text evidence="1">Belongs to the short-chain dehydrogenases/reductases (SDR) family.</text>
</comment>
<dbReference type="InterPro" id="IPR036291">
    <property type="entry name" value="NAD(P)-bd_dom_sf"/>
</dbReference>
<dbReference type="GO" id="GO:0005737">
    <property type="term" value="C:cytoplasm"/>
    <property type="evidence" value="ECO:0007669"/>
    <property type="project" value="TreeGrafter"/>
</dbReference>
<dbReference type="AlphaFoldDB" id="A0A9P5Z0L8"/>
<evidence type="ECO:0000256" key="3">
    <source>
        <dbReference type="ARBA" id="ARBA00023002"/>
    </source>
</evidence>
<dbReference type="PANTHER" id="PTHR43544:SF7">
    <property type="entry name" value="NADB-LER2"/>
    <property type="match status" value="1"/>
</dbReference>
<dbReference type="EMBL" id="MU155265">
    <property type="protein sequence ID" value="KAF9477301.1"/>
    <property type="molecule type" value="Genomic_DNA"/>
</dbReference>
<dbReference type="SUPFAM" id="SSF51735">
    <property type="entry name" value="NAD(P)-binding Rossmann-fold domains"/>
    <property type="match status" value="1"/>
</dbReference>
<organism evidence="4 5">
    <name type="scientific">Pholiota conissans</name>
    <dbReference type="NCBI Taxonomy" id="109636"/>
    <lineage>
        <taxon>Eukaryota</taxon>
        <taxon>Fungi</taxon>
        <taxon>Dikarya</taxon>
        <taxon>Basidiomycota</taxon>
        <taxon>Agaricomycotina</taxon>
        <taxon>Agaricomycetes</taxon>
        <taxon>Agaricomycetidae</taxon>
        <taxon>Agaricales</taxon>
        <taxon>Agaricineae</taxon>
        <taxon>Strophariaceae</taxon>
        <taxon>Pholiota</taxon>
    </lineage>
</organism>
<dbReference type="PROSITE" id="PS00061">
    <property type="entry name" value="ADH_SHORT"/>
    <property type="match status" value="1"/>
</dbReference>
<evidence type="ECO:0000256" key="1">
    <source>
        <dbReference type="ARBA" id="ARBA00006484"/>
    </source>
</evidence>
<sequence>MSKSSANIYLVAGATRGIGLALVAEIAEKEPSAVIYAGGRNPSGSSQLIELASKYRGRVELVKYVAADKAGNEAIAKEIGKKHGHIDTVIANAGISNPPGKVHETSVENYEEHFSVNVLGPIVLFQAFRDLLKASSLPRFIAVTSSIGSIGMMDMIPLDVSSYGTSKAALNWVVRKIHFENDWLIAYPQCPGPVDTDMAKAGRARDTTGSFAEVAKLLTLREPAEAASILVRIILESTREKDGGQFHNMEGGRYLW</sequence>
<protein>
    <submittedName>
        <fullName evidence="4">NAD(P)-binding protein</fullName>
    </submittedName>
</protein>
<reference evidence="4" key="1">
    <citation type="submission" date="2020-11" db="EMBL/GenBank/DDBJ databases">
        <authorList>
            <consortium name="DOE Joint Genome Institute"/>
            <person name="Ahrendt S."/>
            <person name="Riley R."/>
            <person name="Andreopoulos W."/>
            <person name="Labutti K."/>
            <person name="Pangilinan J."/>
            <person name="Ruiz-Duenas F.J."/>
            <person name="Barrasa J.M."/>
            <person name="Sanchez-Garcia M."/>
            <person name="Camarero S."/>
            <person name="Miyauchi S."/>
            <person name="Serrano A."/>
            <person name="Linde D."/>
            <person name="Babiker R."/>
            <person name="Drula E."/>
            <person name="Ayuso-Fernandez I."/>
            <person name="Pacheco R."/>
            <person name="Padilla G."/>
            <person name="Ferreira P."/>
            <person name="Barriuso J."/>
            <person name="Kellner H."/>
            <person name="Castanera R."/>
            <person name="Alfaro M."/>
            <person name="Ramirez L."/>
            <person name="Pisabarro A.G."/>
            <person name="Kuo A."/>
            <person name="Tritt A."/>
            <person name="Lipzen A."/>
            <person name="He G."/>
            <person name="Yan M."/>
            <person name="Ng V."/>
            <person name="Cullen D."/>
            <person name="Martin F."/>
            <person name="Rosso M.-N."/>
            <person name="Henrissat B."/>
            <person name="Hibbett D."/>
            <person name="Martinez A.T."/>
            <person name="Grigoriev I.V."/>
        </authorList>
    </citation>
    <scope>NUCLEOTIDE SEQUENCE</scope>
    <source>
        <strain evidence="4">CIRM-BRFM 674</strain>
    </source>
</reference>
<comment type="caution">
    <text evidence="4">The sequence shown here is derived from an EMBL/GenBank/DDBJ whole genome shotgun (WGS) entry which is preliminary data.</text>
</comment>
<keyword evidence="2" id="KW-0521">NADP</keyword>
<evidence type="ECO:0000313" key="5">
    <source>
        <dbReference type="Proteomes" id="UP000807469"/>
    </source>
</evidence>
<dbReference type="InterPro" id="IPR051468">
    <property type="entry name" value="Fungal_SecMetab_SDRs"/>
</dbReference>
<dbReference type="PRINTS" id="PR00081">
    <property type="entry name" value="GDHRDH"/>
</dbReference>
<dbReference type="PANTHER" id="PTHR43544">
    <property type="entry name" value="SHORT-CHAIN DEHYDROGENASE/REDUCTASE"/>
    <property type="match status" value="1"/>
</dbReference>
<keyword evidence="5" id="KW-1185">Reference proteome</keyword>
<accession>A0A9P5Z0L8</accession>
<keyword evidence="3" id="KW-0560">Oxidoreductase</keyword>
<dbReference type="OrthoDB" id="9876299at2759"/>
<evidence type="ECO:0000256" key="2">
    <source>
        <dbReference type="ARBA" id="ARBA00022857"/>
    </source>
</evidence>
<dbReference type="Gene3D" id="3.40.50.720">
    <property type="entry name" value="NAD(P)-binding Rossmann-like Domain"/>
    <property type="match status" value="1"/>
</dbReference>
<dbReference type="InterPro" id="IPR020904">
    <property type="entry name" value="Sc_DH/Rdtase_CS"/>
</dbReference>
<evidence type="ECO:0000313" key="4">
    <source>
        <dbReference type="EMBL" id="KAF9477301.1"/>
    </source>
</evidence>
<dbReference type="GO" id="GO:0016491">
    <property type="term" value="F:oxidoreductase activity"/>
    <property type="evidence" value="ECO:0007669"/>
    <property type="project" value="UniProtKB-KW"/>
</dbReference>
<name>A0A9P5Z0L8_9AGAR</name>
<dbReference type="InterPro" id="IPR002347">
    <property type="entry name" value="SDR_fam"/>
</dbReference>